<gene>
    <name evidence="8" type="primary">vsr</name>
    <name evidence="8" type="ORF">CIB50_0000727</name>
</gene>
<reference evidence="8 9" key="2">
    <citation type="submission" date="2020-07" db="EMBL/GenBank/DDBJ databases">
        <title>Genome of starter culture bacteria Kocuria salsicia reveals its technological properties and safety for usage in meat industry.</title>
        <authorList>
            <person name="Michael M."/>
            <person name="Konstantin K."/>
            <person name="Evgenii K."/>
            <person name="Galina S."/>
            <person name="Oksana K."/>
            <person name="Andrei L."/>
        </authorList>
    </citation>
    <scope>NUCLEOTIDE SEQUENCE [LARGE SCALE GENOMIC DNA]</scope>
    <source>
        <strain evidence="8 9">80</strain>
    </source>
</reference>
<dbReference type="KEGG" id="kvr:CIB50_0000727"/>
<keyword evidence="4 8" id="KW-0378">Hydrolase</keyword>
<dbReference type="GO" id="GO:0004519">
    <property type="term" value="F:endonuclease activity"/>
    <property type="evidence" value="ECO:0007669"/>
    <property type="project" value="UniProtKB-KW"/>
</dbReference>
<keyword evidence="1" id="KW-0540">Nuclease</keyword>
<dbReference type="EC" id="3.1.-.-" evidence="8"/>
<evidence type="ECO:0000256" key="7">
    <source>
        <dbReference type="SAM" id="MobiDB-lite"/>
    </source>
</evidence>
<protein>
    <submittedName>
        <fullName evidence="8">Very short patch repair protein</fullName>
        <ecNumber evidence="8">3.1.-.-</ecNumber>
    </submittedName>
</protein>
<evidence type="ECO:0000256" key="3">
    <source>
        <dbReference type="ARBA" id="ARBA00022763"/>
    </source>
</evidence>
<dbReference type="Gene3D" id="3.40.960.10">
    <property type="entry name" value="VSR Endonuclease"/>
    <property type="match status" value="1"/>
</dbReference>
<accession>A0A7D7KZ49</accession>
<evidence type="ECO:0000256" key="2">
    <source>
        <dbReference type="ARBA" id="ARBA00022759"/>
    </source>
</evidence>
<keyword evidence="9" id="KW-1185">Reference proteome</keyword>
<keyword evidence="2" id="KW-0255">Endonuclease</keyword>
<dbReference type="InterPro" id="IPR011335">
    <property type="entry name" value="Restrct_endonuc-II-like"/>
</dbReference>
<evidence type="ECO:0000313" key="9">
    <source>
        <dbReference type="Proteomes" id="UP000216825"/>
    </source>
</evidence>
<dbReference type="GO" id="GO:0016787">
    <property type="term" value="F:hydrolase activity"/>
    <property type="evidence" value="ECO:0007669"/>
    <property type="project" value="UniProtKB-KW"/>
</dbReference>
<evidence type="ECO:0000256" key="6">
    <source>
        <dbReference type="ARBA" id="ARBA00029466"/>
    </source>
</evidence>
<dbReference type="Proteomes" id="UP000216825">
    <property type="component" value="Chromosome"/>
</dbReference>
<dbReference type="InterPro" id="IPR004603">
    <property type="entry name" value="DNA_mismatch_endonuc_vsr"/>
</dbReference>
<dbReference type="NCBIfam" id="TIGR00632">
    <property type="entry name" value="vsr"/>
    <property type="match status" value="1"/>
</dbReference>
<name>A0A7D7KZ49_KOCVA</name>
<dbReference type="SUPFAM" id="SSF52980">
    <property type="entry name" value="Restriction endonuclease-like"/>
    <property type="match status" value="1"/>
</dbReference>
<feature type="region of interest" description="Disordered" evidence="7">
    <location>
        <begin position="116"/>
        <end position="139"/>
    </location>
</feature>
<proteinExistence type="inferred from homology"/>
<comment type="similarity">
    <text evidence="6">Belongs to the Vsr family.</text>
</comment>
<evidence type="ECO:0000256" key="5">
    <source>
        <dbReference type="ARBA" id="ARBA00023204"/>
    </source>
</evidence>
<organism evidence="8 9">
    <name type="scientific">Kocuria varians</name>
    <name type="common">Micrococcus varians</name>
    <dbReference type="NCBI Taxonomy" id="1272"/>
    <lineage>
        <taxon>Bacteria</taxon>
        <taxon>Bacillati</taxon>
        <taxon>Actinomycetota</taxon>
        <taxon>Actinomycetes</taxon>
        <taxon>Micrococcales</taxon>
        <taxon>Micrococcaceae</taxon>
        <taxon>Kocuria</taxon>
    </lineage>
</organism>
<sequence length="308" mass="33855">MNDRVGVVGADVGSVGLYGVGVVIGGPLVGNASVWVPDVGAGDSHGKIAWAGEEFTKSKVNANNSIDRPYTPRHNSKVEHYNRLLADEVLYARPYPSEQARQDAIGCGCTTSTTIGLTPPAATSPRPHAPPPESTTSRPLTPRISALIDEDHEQVPAVPPFPRTARVDPGLSHRMAHYPRRDTTPEMAIRREIHRRGLRYRVDVPLPGMARRRADILFTRAKVAVFVDGCFWHGCPIHGTQPKNNGSWWHTKLAGNQARDRDTNARLQAEGWTVLRFWEHEDFSEAADAIEDAVRASPSRHHSQAGRS</sequence>
<evidence type="ECO:0000256" key="1">
    <source>
        <dbReference type="ARBA" id="ARBA00022722"/>
    </source>
</evidence>
<dbReference type="AlphaFoldDB" id="A0A7D7KZ49"/>
<keyword evidence="3" id="KW-0227">DNA damage</keyword>
<evidence type="ECO:0000256" key="4">
    <source>
        <dbReference type="ARBA" id="ARBA00022801"/>
    </source>
</evidence>
<reference evidence="9" key="1">
    <citation type="submission" date="2017-08" db="EMBL/GenBank/DDBJ databases">
        <title>Draft Genome Sequence of Kocuria varians 80.</title>
        <authorList>
            <person name="Minaev M."/>
            <person name="Kurbakov K.A."/>
            <person name="Solodovnikova G.I."/>
            <person name="Kuznetsova O.A."/>
            <person name="Lisitsyn A.B."/>
        </authorList>
    </citation>
    <scope>NUCLEOTIDE SEQUENCE [LARGE SCALE GENOMIC DNA]</scope>
    <source>
        <strain evidence="9">80</strain>
    </source>
</reference>
<dbReference type="Pfam" id="PF03852">
    <property type="entry name" value="Vsr"/>
    <property type="match status" value="1"/>
</dbReference>
<dbReference type="GO" id="GO:0006298">
    <property type="term" value="P:mismatch repair"/>
    <property type="evidence" value="ECO:0007669"/>
    <property type="project" value="InterPro"/>
</dbReference>
<keyword evidence="5" id="KW-0234">DNA repair</keyword>
<dbReference type="EMBL" id="CP059343">
    <property type="protein sequence ID" value="QMS56027.1"/>
    <property type="molecule type" value="Genomic_DNA"/>
</dbReference>
<dbReference type="CDD" id="cd00221">
    <property type="entry name" value="Vsr"/>
    <property type="match status" value="1"/>
</dbReference>
<evidence type="ECO:0000313" key="8">
    <source>
        <dbReference type="EMBL" id="QMS56027.1"/>
    </source>
</evidence>